<name>C1MWX7_MICPC</name>
<keyword evidence="3" id="KW-0238">DNA-binding</keyword>
<gene>
    <name evidence="7" type="ORF">MICPUCDRAFT_6478</name>
</gene>
<dbReference type="CDD" id="cd00018">
    <property type="entry name" value="AP2"/>
    <property type="match status" value="1"/>
</dbReference>
<dbReference type="SUPFAM" id="SSF54171">
    <property type="entry name" value="DNA-binding domain"/>
    <property type="match status" value="2"/>
</dbReference>
<protein>
    <submittedName>
        <fullName evidence="7">AP2-like protein</fullName>
    </submittedName>
</protein>
<dbReference type="KEGG" id="mpp:MICPUCDRAFT_6478"/>
<feature type="non-terminal residue" evidence="7">
    <location>
        <position position="1"/>
    </location>
</feature>
<dbReference type="InterPro" id="IPR036955">
    <property type="entry name" value="AP2/ERF_dom_sf"/>
</dbReference>
<evidence type="ECO:0000256" key="1">
    <source>
        <dbReference type="ARBA" id="ARBA00004123"/>
    </source>
</evidence>
<comment type="subcellular location">
    <subcellularLocation>
        <location evidence="1">Nucleus</location>
    </subcellularLocation>
</comment>
<evidence type="ECO:0000256" key="5">
    <source>
        <dbReference type="ARBA" id="ARBA00023242"/>
    </source>
</evidence>
<dbReference type="RefSeq" id="XP_003059998.1">
    <property type="nucleotide sequence ID" value="XM_003059952.1"/>
</dbReference>
<reference evidence="7 8" key="1">
    <citation type="journal article" date="2009" name="Science">
        <title>Green evolution and dynamic adaptations revealed by genomes of the marine picoeukaryotes Micromonas.</title>
        <authorList>
            <person name="Worden A.Z."/>
            <person name="Lee J.H."/>
            <person name="Mock T."/>
            <person name="Rouze P."/>
            <person name="Simmons M.P."/>
            <person name="Aerts A.L."/>
            <person name="Allen A.E."/>
            <person name="Cuvelier M.L."/>
            <person name="Derelle E."/>
            <person name="Everett M.V."/>
            <person name="Foulon E."/>
            <person name="Grimwood J."/>
            <person name="Gundlach H."/>
            <person name="Henrissat B."/>
            <person name="Napoli C."/>
            <person name="McDonald S.M."/>
            <person name="Parker M.S."/>
            <person name="Rombauts S."/>
            <person name="Salamov A."/>
            <person name="Von Dassow P."/>
            <person name="Badger J.H."/>
            <person name="Coutinho P.M."/>
            <person name="Demir E."/>
            <person name="Dubchak I."/>
            <person name="Gentemann C."/>
            <person name="Eikrem W."/>
            <person name="Gready J.E."/>
            <person name="John U."/>
            <person name="Lanier W."/>
            <person name="Lindquist E.A."/>
            <person name="Lucas S."/>
            <person name="Mayer K.F."/>
            <person name="Moreau H."/>
            <person name="Not F."/>
            <person name="Otillar R."/>
            <person name="Panaud O."/>
            <person name="Pangilinan J."/>
            <person name="Paulsen I."/>
            <person name="Piegu B."/>
            <person name="Poliakov A."/>
            <person name="Robbens S."/>
            <person name="Schmutz J."/>
            <person name="Toulza E."/>
            <person name="Wyss T."/>
            <person name="Zelensky A."/>
            <person name="Zhou K."/>
            <person name="Armbrust E.V."/>
            <person name="Bhattacharya D."/>
            <person name="Goodenough U.W."/>
            <person name="Van de Peer Y."/>
            <person name="Grigoriev I.V."/>
        </authorList>
    </citation>
    <scope>NUCLEOTIDE SEQUENCE [LARGE SCALE GENOMIC DNA]</scope>
    <source>
        <strain evidence="7 8">CCMP1545</strain>
    </source>
</reference>
<keyword evidence="4" id="KW-0804">Transcription</keyword>
<feature type="non-terminal residue" evidence="7">
    <location>
        <position position="168"/>
    </location>
</feature>
<keyword evidence="5" id="KW-0539">Nucleus</keyword>
<dbReference type="PRINTS" id="PR00367">
    <property type="entry name" value="ETHRSPELEMNT"/>
</dbReference>
<proteinExistence type="predicted"/>
<dbReference type="GeneID" id="9685163"/>
<dbReference type="Pfam" id="PF00847">
    <property type="entry name" value="AP2"/>
    <property type="match status" value="1"/>
</dbReference>
<keyword evidence="8" id="KW-1185">Reference proteome</keyword>
<evidence type="ECO:0000313" key="7">
    <source>
        <dbReference type="EMBL" id="EEH55950.1"/>
    </source>
</evidence>
<sequence>GKQRSSQYRGVTKHKRSGRWEAHIWVKETGKQMYLGGYDTEEHAAEAYDVAAMKCKGGAGNNGTRKVRLNFPAAKYAELSSFMASVSLEELVMAIRRQSQGFARGSSGFRGVTHHPNGRWEARIGMPGSKHIYLGLYNEEAAAARAYDRALVRLRGPGAATNYALVFY</sequence>
<dbReference type="OMA" id="PWEAWIR"/>
<dbReference type="PANTHER" id="PTHR32467:SF90">
    <property type="entry name" value="AP2-LIKE ETHYLENE-RESPONSIVE TRANSCRIPTION FACTOR AIL1"/>
    <property type="match status" value="1"/>
</dbReference>
<dbReference type="GO" id="GO:0003700">
    <property type="term" value="F:DNA-binding transcription factor activity"/>
    <property type="evidence" value="ECO:0007669"/>
    <property type="project" value="InterPro"/>
</dbReference>
<dbReference type="EMBL" id="GG663741">
    <property type="protein sequence ID" value="EEH55950.1"/>
    <property type="molecule type" value="Genomic_DNA"/>
</dbReference>
<dbReference type="GO" id="GO:0005634">
    <property type="term" value="C:nucleus"/>
    <property type="evidence" value="ECO:0007669"/>
    <property type="project" value="UniProtKB-SubCell"/>
</dbReference>
<organism evidence="8">
    <name type="scientific">Micromonas pusilla (strain CCMP1545)</name>
    <name type="common">Picoplanktonic green alga</name>
    <dbReference type="NCBI Taxonomy" id="564608"/>
    <lineage>
        <taxon>Eukaryota</taxon>
        <taxon>Viridiplantae</taxon>
        <taxon>Chlorophyta</taxon>
        <taxon>Mamiellophyceae</taxon>
        <taxon>Mamiellales</taxon>
        <taxon>Mamiellaceae</taxon>
        <taxon>Micromonas</taxon>
    </lineage>
</organism>
<dbReference type="Proteomes" id="UP000001876">
    <property type="component" value="Unassembled WGS sequence"/>
</dbReference>
<dbReference type="eggNOG" id="ENOG502QSBE">
    <property type="taxonomic scope" value="Eukaryota"/>
</dbReference>
<dbReference type="Gene3D" id="3.30.730.10">
    <property type="entry name" value="AP2/ERF domain"/>
    <property type="match status" value="2"/>
</dbReference>
<dbReference type="STRING" id="564608.C1MWX7"/>
<dbReference type="PANTHER" id="PTHR32467">
    <property type="entry name" value="AP2-LIKE ETHYLENE-RESPONSIVE TRANSCRIPTION FACTOR"/>
    <property type="match status" value="1"/>
</dbReference>
<dbReference type="AlphaFoldDB" id="C1MWX7"/>
<accession>C1MWX7</accession>
<dbReference type="InterPro" id="IPR016177">
    <property type="entry name" value="DNA-bd_dom_sf"/>
</dbReference>
<feature type="domain" description="AP2/ERF" evidence="6">
    <location>
        <begin position="108"/>
        <end position="164"/>
    </location>
</feature>
<feature type="domain" description="AP2/ERF" evidence="6">
    <location>
        <begin position="7"/>
        <end position="72"/>
    </location>
</feature>
<dbReference type="SMART" id="SM00380">
    <property type="entry name" value="AP2"/>
    <property type="match status" value="2"/>
</dbReference>
<evidence type="ECO:0000259" key="6">
    <source>
        <dbReference type="PROSITE" id="PS51032"/>
    </source>
</evidence>
<dbReference type="GO" id="GO:0003677">
    <property type="term" value="F:DNA binding"/>
    <property type="evidence" value="ECO:0007669"/>
    <property type="project" value="UniProtKB-KW"/>
</dbReference>
<dbReference type="PROSITE" id="PS51032">
    <property type="entry name" value="AP2_ERF"/>
    <property type="match status" value="2"/>
</dbReference>
<dbReference type="OrthoDB" id="207175at2759"/>
<evidence type="ECO:0000256" key="3">
    <source>
        <dbReference type="ARBA" id="ARBA00023125"/>
    </source>
</evidence>
<dbReference type="InterPro" id="IPR001471">
    <property type="entry name" value="AP2/ERF_dom"/>
</dbReference>
<evidence type="ECO:0000256" key="2">
    <source>
        <dbReference type="ARBA" id="ARBA00023015"/>
    </source>
</evidence>
<evidence type="ECO:0000256" key="4">
    <source>
        <dbReference type="ARBA" id="ARBA00023163"/>
    </source>
</evidence>
<keyword evidence="2" id="KW-0805">Transcription regulation</keyword>
<evidence type="ECO:0000313" key="8">
    <source>
        <dbReference type="Proteomes" id="UP000001876"/>
    </source>
</evidence>